<organism evidence="1">
    <name type="scientific">marine sediment metagenome</name>
    <dbReference type="NCBI Taxonomy" id="412755"/>
    <lineage>
        <taxon>unclassified sequences</taxon>
        <taxon>metagenomes</taxon>
        <taxon>ecological metagenomes</taxon>
    </lineage>
</organism>
<name>A0A0F9N5H9_9ZZZZ</name>
<comment type="caution">
    <text evidence="1">The sequence shown here is derived from an EMBL/GenBank/DDBJ whole genome shotgun (WGS) entry which is preliminary data.</text>
</comment>
<dbReference type="EMBL" id="LAZR01007633">
    <property type="protein sequence ID" value="KKM83975.1"/>
    <property type="molecule type" value="Genomic_DNA"/>
</dbReference>
<protein>
    <submittedName>
        <fullName evidence="1">Uncharacterized protein</fullName>
    </submittedName>
</protein>
<proteinExistence type="predicted"/>
<evidence type="ECO:0000313" key="1">
    <source>
        <dbReference type="EMBL" id="KKM83975.1"/>
    </source>
</evidence>
<gene>
    <name evidence="1" type="ORF">LCGC14_1303790</name>
</gene>
<sequence length="83" mass="9540">MSKWFGNKENGIELRYGDVGPPDNEVLDEVVLWINGECIMHMEAMSNVCYWFGFYLGNHEVHMNISSKNLKSHIQAIAEEQGH</sequence>
<dbReference type="AlphaFoldDB" id="A0A0F9N5H9"/>
<reference evidence="1" key="1">
    <citation type="journal article" date="2015" name="Nature">
        <title>Complex archaea that bridge the gap between prokaryotes and eukaryotes.</title>
        <authorList>
            <person name="Spang A."/>
            <person name="Saw J.H."/>
            <person name="Jorgensen S.L."/>
            <person name="Zaremba-Niedzwiedzka K."/>
            <person name="Martijn J."/>
            <person name="Lind A.E."/>
            <person name="van Eijk R."/>
            <person name="Schleper C."/>
            <person name="Guy L."/>
            <person name="Ettema T.J."/>
        </authorList>
    </citation>
    <scope>NUCLEOTIDE SEQUENCE</scope>
</reference>
<accession>A0A0F9N5H9</accession>